<dbReference type="SUPFAM" id="SSF50494">
    <property type="entry name" value="Trypsin-like serine proteases"/>
    <property type="match status" value="1"/>
</dbReference>
<dbReference type="InterPro" id="IPR009003">
    <property type="entry name" value="Peptidase_S1_PA"/>
</dbReference>
<evidence type="ECO:0000313" key="2">
    <source>
        <dbReference type="EMBL" id="PZO99189.1"/>
    </source>
</evidence>
<accession>A0A2W5B3K6</accession>
<gene>
    <name evidence="2" type="ORF">DI609_08855</name>
</gene>
<comment type="caution">
    <text evidence="2">The sequence shown here is derived from an EMBL/GenBank/DDBJ whole genome shotgun (WGS) entry which is preliminary data.</text>
</comment>
<dbReference type="AlphaFoldDB" id="A0A2W5B3K6"/>
<feature type="signal peptide" evidence="1">
    <location>
        <begin position="1"/>
        <end position="29"/>
    </location>
</feature>
<organism evidence="2 3">
    <name type="scientific">Corynebacterium urealyticum</name>
    <dbReference type="NCBI Taxonomy" id="43771"/>
    <lineage>
        <taxon>Bacteria</taxon>
        <taxon>Bacillati</taxon>
        <taxon>Actinomycetota</taxon>
        <taxon>Actinomycetes</taxon>
        <taxon>Mycobacteriales</taxon>
        <taxon>Corynebacteriaceae</taxon>
        <taxon>Corynebacterium</taxon>
    </lineage>
</organism>
<reference evidence="2 3" key="1">
    <citation type="submission" date="2017-11" db="EMBL/GenBank/DDBJ databases">
        <title>Infants hospitalized years apart are colonized by the same room-sourced microbial strains.</title>
        <authorList>
            <person name="Brooks B."/>
            <person name="Olm M.R."/>
            <person name="Firek B.A."/>
            <person name="Baker R."/>
            <person name="Thomas B.C."/>
            <person name="Morowitz M.J."/>
            <person name="Banfield J.F."/>
        </authorList>
    </citation>
    <scope>NUCLEOTIDE SEQUENCE [LARGE SCALE GENOMIC DNA]</scope>
    <source>
        <strain evidence="2">S2_012_000_R3_87</strain>
    </source>
</reference>
<dbReference type="InterPro" id="IPR043504">
    <property type="entry name" value="Peptidase_S1_PA_chymotrypsin"/>
</dbReference>
<dbReference type="Proteomes" id="UP000249451">
    <property type="component" value="Unassembled WGS sequence"/>
</dbReference>
<evidence type="ECO:0000313" key="3">
    <source>
        <dbReference type="Proteomes" id="UP000249451"/>
    </source>
</evidence>
<evidence type="ECO:0000256" key="1">
    <source>
        <dbReference type="SAM" id="SignalP"/>
    </source>
</evidence>
<evidence type="ECO:0008006" key="4">
    <source>
        <dbReference type="Google" id="ProtNLM"/>
    </source>
</evidence>
<keyword evidence="1" id="KW-0732">Signal</keyword>
<protein>
    <recommendedName>
        <fullName evidence="4">Serine protease</fullName>
    </recommendedName>
</protein>
<proteinExistence type="predicted"/>
<sequence>MRRIPHLKKVLVGSAFAGAFFLGNPAAGAEELPTLPELDSAGIVDQVRSDLATVGIQTKPVDAELTGALDTAVNDATDAFNATAAQVSEQAQLNTQVPAQQNVQYAENGGVALDAKSGDPLTNPTPIGLLEDATQPTFEPKGTDPNYVWKNDQFSKIAAMKPQADYVLHRVPGSFYDAPSIPEESNAAMTEGKSLYGPGTPLYIREDTMCTLTAAGTDSQGRKVGITAGHCGNVGDQVSSADSWQVGPTGTVAARNTQLDYSVIEFGSKAEIS</sequence>
<feature type="chain" id="PRO_5016180106" description="Serine protease" evidence="1">
    <location>
        <begin position="30"/>
        <end position="273"/>
    </location>
</feature>
<dbReference type="Gene3D" id="2.40.10.10">
    <property type="entry name" value="Trypsin-like serine proteases"/>
    <property type="match status" value="1"/>
</dbReference>
<dbReference type="EMBL" id="QFNY01000219">
    <property type="protein sequence ID" value="PZO99189.1"/>
    <property type="molecule type" value="Genomic_DNA"/>
</dbReference>
<name>A0A2W5B3K6_9CORY</name>
<feature type="non-terminal residue" evidence="2">
    <location>
        <position position="273"/>
    </location>
</feature>